<evidence type="ECO:0000313" key="8">
    <source>
        <dbReference type="Proteomes" id="UP001597051"/>
    </source>
</evidence>
<dbReference type="InterPro" id="IPR011659">
    <property type="entry name" value="WD40"/>
</dbReference>
<dbReference type="Pfam" id="PF13620">
    <property type="entry name" value="CarboxypepD_reg"/>
    <property type="match status" value="1"/>
</dbReference>
<sequence length="652" mass="73529">MKNKVILFITFLSVLCSAGQAQTTKVKKANKEYDKFAYIDATKTYERIAEKGYKSADLFQKLANAYYFNANLEKAAKWYGELFAMNEEVAPEYYYRYAQSLKSIGEYAKANEMLVLFNKKSSEDLRGKIFNDKQNYMDIIKANSGRYIIKDAGINSAYSDYGSAYAGNKLIFTSSRDTGSFSQRKHKWSNQYFTNMYSADITPKDAPGVTEDSLTVPEKFAKNINSRFHESTPVFTKDGLSMYFTRNNFNNGKKGKDANKITLLKIYKATLKEGKWNNAQELPFNNDGYSVAHPTLSADEKTMYFASDMPGTYGQSDIWKVAINTDGSFGTPENLGATINTEGKESFPLITNENELYFATDGHPGIGGLDIFMSRMNADGSFKAPINIGAPANSPQDDFAYLIDTKTRKGFLTSNRDGGKGYDDIYKFLETRKLVCEQVLSGVVTDLETGEILANTKVTLLDDKFNTIKEVFSDDKGFYTFDVECGKSYYIRAEKELYETKEQKVTIPTSNGKTDFPIQLEKKVKPVTVGDDLAKAFGIKIIYFDLDKWNIRPDAALELEKILDVMKQYPNMKIDVRSHTDSRQTHKYNEKLSDRRAKSTVAWLVTNGVDASRLIGKGYGETLLVNKCADGVKCSEEEHQANRRSEFIITAL</sequence>
<accession>A0ABW3J164</accession>
<feature type="domain" description="OmpA-like" evidence="6">
    <location>
        <begin position="531"/>
        <end position="652"/>
    </location>
</feature>
<dbReference type="PROSITE" id="PS51123">
    <property type="entry name" value="OMPA_2"/>
    <property type="match status" value="1"/>
</dbReference>
<keyword evidence="8" id="KW-1185">Reference proteome</keyword>
<dbReference type="InterPro" id="IPR006664">
    <property type="entry name" value="OMP_bac"/>
</dbReference>
<dbReference type="InterPro" id="IPR036737">
    <property type="entry name" value="OmpA-like_sf"/>
</dbReference>
<dbReference type="SUPFAM" id="SSF82171">
    <property type="entry name" value="DPP6 N-terminal domain-like"/>
    <property type="match status" value="1"/>
</dbReference>
<dbReference type="CDD" id="cd07185">
    <property type="entry name" value="OmpA_C-like"/>
    <property type="match status" value="1"/>
</dbReference>
<dbReference type="Gene3D" id="3.30.1330.60">
    <property type="entry name" value="OmpA-like domain"/>
    <property type="match status" value="1"/>
</dbReference>
<dbReference type="InterPro" id="IPR050330">
    <property type="entry name" value="Bact_OuterMem_StrucFunc"/>
</dbReference>
<dbReference type="InterPro" id="IPR011990">
    <property type="entry name" value="TPR-like_helical_dom_sf"/>
</dbReference>
<evidence type="ECO:0000256" key="3">
    <source>
        <dbReference type="ARBA" id="ARBA00023237"/>
    </source>
</evidence>
<name>A0ABW3J164_9FLAO</name>
<evidence type="ECO:0000256" key="5">
    <source>
        <dbReference type="SAM" id="SignalP"/>
    </source>
</evidence>
<dbReference type="InterPro" id="IPR008969">
    <property type="entry name" value="CarboxyPept-like_regulatory"/>
</dbReference>
<dbReference type="SUPFAM" id="SSF49464">
    <property type="entry name" value="Carboxypeptidase regulatory domain-like"/>
    <property type="match status" value="1"/>
</dbReference>
<proteinExistence type="predicted"/>
<evidence type="ECO:0000259" key="6">
    <source>
        <dbReference type="PROSITE" id="PS51123"/>
    </source>
</evidence>
<feature type="signal peptide" evidence="5">
    <location>
        <begin position="1"/>
        <end position="21"/>
    </location>
</feature>
<dbReference type="Gene3D" id="2.120.10.30">
    <property type="entry name" value="TolB, C-terminal domain"/>
    <property type="match status" value="1"/>
</dbReference>
<comment type="caution">
    <text evidence="7">The sequence shown here is derived from an EMBL/GenBank/DDBJ whole genome shotgun (WGS) entry which is preliminary data.</text>
</comment>
<evidence type="ECO:0000256" key="1">
    <source>
        <dbReference type="ARBA" id="ARBA00004442"/>
    </source>
</evidence>
<dbReference type="InterPro" id="IPR006665">
    <property type="entry name" value="OmpA-like"/>
</dbReference>
<protein>
    <submittedName>
        <fullName evidence="7">OmpA family protein</fullName>
    </submittedName>
</protein>
<organism evidence="7 8">
    <name type="scientific">Flavobacterium myungsuense</name>
    <dbReference type="NCBI Taxonomy" id="651823"/>
    <lineage>
        <taxon>Bacteria</taxon>
        <taxon>Pseudomonadati</taxon>
        <taxon>Bacteroidota</taxon>
        <taxon>Flavobacteriia</taxon>
        <taxon>Flavobacteriales</taxon>
        <taxon>Flavobacteriaceae</taxon>
        <taxon>Flavobacterium</taxon>
    </lineage>
</organism>
<gene>
    <name evidence="7" type="ORF">ACFQ0S_06165</name>
</gene>
<dbReference type="EMBL" id="JBHTIZ010000014">
    <property type="protein sequence ID" value="MFD0984061.1"/>
    <property type="molecule type" value="Genomic_DNA"/>
</dbReference>
<dbReference type="Gene3D" id="1.25.40.10">
    <property type="entry name" value="Tetratricopeptide repeat domain"/>
    <property type="match status" value="1"/>
</dbReference>
<dbReference type="PANTHER" id="PTHR30329:SF21">
    <property type="entry name" value="LIPOPROTEIN YIAD-RELATED"/>
    <property type="match status" value="1"/>
</dbReference>
<dbReference type="Pfam" id="PF00691">
    <property type="entry name" value="OmpA"/>
    <property type="match status" value="1"/>
</dbReference>
<reference evidence="8" key="1">
    <citation type="journal article" date="2019" name="Int. J. Syst. Evol. Microbiol.">
        <title>The Global Catalogue of Microorganisms (GCM) 10K type strain sequencing project: providing services to taxonomists for standard genome sequencing and annotation.</title>
        <authorList>
            <consortium name="The Broad Institute Genomics Platform"/>
            <consortium name="The Broad Institute Genome Sequencing Center for Infectious Disease"/>
            <person name="Wu L."/>
            <person name="Ma J."/>
        </authorList>
    </citation>
    <scope>NUCLEOTIDE SEQUENCE [LARGE SCALE GENOMIC DNA]</scope>
    <source>
        <strain evidence="8">CECT 7649</strain>
    </source>
</reference>
<keyword evidence="5" id="KW-0732">Signal</keyword>
<evidence type="ECO:0000313" key="7">
    <source>
        <dbReference type="EMBL" id="MFD0984061.1"/>
    </source>
</evidence>
<dbReference type="RefSeq" id="WP_379755131.1">
    <property type="nucleotide sequence ID" value="NZ_JBHSYB010000018.1"/>
</dbReference>
<evidence type="ECO:0000256" key="2">
    <source>
        <dbReference type="ARBA" id="ARBA00023136"/>
    </source>
</evidence>
<keyword evidence="3" id="KW-0998">Cell outer membrane</keyword>
<dbReference type="InterPro" id="IPR011042">
    <property type="entry name" value="6-blade_b-propeller_TolB-like"/>
</dbReference>
<comment type="subcellular location">
    <subcellularLocation>
        <location evidence="1">Cell outer membrane</location>
    </subcellularLocation>
</comment>
<dbReference type="Gene3D" id="2.60.40.1120">
    <property type="entry name" value="Carboxypeptidase-like, regulatory domain"/>
    <property type="match status" value="1"/>
</dbReference>
<dbReference type="SUPFAM" id="SSF48452">
    <property type="entry name" value="TPR-like"/>
    <property type="match status" value="1"/>
</dbReference>
<dbReference type="PANTHER" id="PTHR30329">
    <property type="entry name" value="STATOR ELEMENT OF FLAGELLAR MOTOR COMPLEX"/>
    <property type="match status" value="1"/>
</dbReference>
<dbReference type="Proteomes" id="UP001597051">
    <property type="component" value="Unassembled WGS sequence"/>
</dbReference>
<feature type="chain" id="PRO_5046361278" evidence="5">
    <location>
        <begin position="22"/>
        <end position="652"/>
    </location>
</feature>
<keyword evidence="2 4" id="KW-0472">Membrane</keyword>
<dbReference type="PRINTS" id="PR01021">
    <property type="entry name" value="OMPADOMAIN"/>
</dbReference>
<evidence type="ECO:0000256" key="4">
    <source>
        <dbReference type="PROSITE-ProRule" id="PRU00473"/>
    </source>
</evidence>
<dbReference type="Pfam" id="PF07676">
    <property type="entry name" value="PD40"/>
    <property type="match status" value="2"/>
</dbReference>
<dbReference type="SUPFAM" id="SSF103088">
    <property type="entry name" value="OmpA-like"/>
    <property type="match status" value="1"/>
</dbReference>